<dbReference type="Gene3D" id="3.90.70.10">
    <property type="entry name" value="Cysteine proteinases"/>
    <property type="match status" value="1"/>
</dbReference>
<dbReference type="EMBL" id="CANHGI010000005">
    <property type="protein sequence ID" value="CAI5451556.1"/>
    <property type="molecule type" value="Genomic_DNA"/>
</dbReference>
<dbReference type="GO" id="GO:0008234">
    <property type="term" value="F:cysteine-type peptidase activity"/>
    <property type="evidence" value="ECO:0007669"/>
    <property type="project" value="UniProtKB-KW"/>
</dbReference>
<feature type="chain" id="PRO_5040347122" description="Peptidase C1A papain C-terminal domain-containing protein" evidence="8">
    <location>
        <begin position="16"/>
        <end position="329"/>
    </location>
</feature>
<evidence type="ECO:0000256" key="4">
    <source>
        <dbReference type="ARBA" id="ARBA00022801"/>
    </source>
</evidence>
<feature type="domain" description="Peptidase C1A papain C-terminal" evidence="9">
    <location>
        <begin position="85"/>
        <end position="326"/>
    </location>
</feature>
<dbReference type="OrthoDB" id="10058785at2759"/>
<keyword evidence="6" id="KW-0865">Zymogen</keyword>
<comment type="caution">
    <text evidence="10">The sequence shown here is derived from an EMBL/GenBank/DDBJ whole genome shotgun (WGS) entry which is preliminary data.</text>
</comment>
<keyword evidence="4" id="KW-0378">Hydrolase</keyword>
<dbReference type="InterPro" id="IPR000668">
    <property type="entry name" value="Peptidase_C1A_C"/>
</dbReference>
<dbReference type="Proteomes" id="UP001152747">
    <property type="component" value="Unassembled WGS sequence"/>
</dbReference>
<evidence type="ECO:0000313" key="10">
    <source>
        <dbReference type="EMBL" id="CAI5451556.1"/>
    </source>
</evidence>
<keyword evidence="2" id="KW-0645">Protease</keyword>
<dbReference type="InterPro" id="IPR025660">
    <property type="entry name" value="Pept_his_AS"/>
</dbReference>
<name>A0A9P1N828_9PELO</name>
<dbReference type="SMART" id="SM00645">
    <property type="entry name" value="Pept_C1"/>
    <property type="match status" value="1"/>
</dbReference>
<evidence type="ECO:0000256" key="5">
    <source>
        <dbReference type="ARBA" id="ARBA00022807"/>
    </source>
</evidence>
<keyword evidence="11" id="KW-1185">Reference proteome</keyword>
<evidence type="ECO:0000256" key="1">
    <source>
        <dbReference type="ARBA" id="ARBA00008455"/>
    </source>
</evidence>
<evidence type="ECO:0000256" key="8">
    <source>
        <dbReference type="SAM" id="SignalP"/>
    </source>
</evidence>
<feature type="signal peptide" evidence="8">
    <location>
        <begin position="1"/>
        <end position="15"/>
    </location>
</feature>
<dbReference type="InterPro" id="IPR000169">
    <property type="entry name" value="Pept_cys_AS"/>
</dbReference>
<dbReference type="SUPFAM" id="SSF54001">
    <property type="entry name" value="Cysteine proteinases"/>
    <property type="match status" value="1"/>
</dbReference>
<dbReference type="PANTHER" id="PTHR12411">
    <property type="entry name" value="CYSTEINE PROTEASE FAMILY C1-RELATED"/>
    <property type="match status" value="1"/>
</dbReference>
<dbReference type="FunFam" id="3.90.70.10:FF:000031">
    <property type="entry name" value="Cathepsin B"/>
    <property type="match status" value="1"/>
</dbReference>
<evidence type="ECO:0000256" key="3">
    <source>
        <dbReference type="ARBA" id="ARBA00022729"/>
    </source>
</evidence>
<dbReference type="InterPro" id="IPR038765">
    <property type="entry name" value="Papain-like_cys_pep_sf"/>
</dbReference>
<keyword evidence="5" id="KW-0788">Thiol protease</keyword>
<keyword evidence="7" id="KW-1015">Disulfide bond</keyword>
<dbReference type="InterPro" id="IPR025661">
    <property type="entry name" value="Pept_asp_AS"/>
</dbReference>
<gene>
    <name evidence="10" type="ORF">CAMP_LOCUS14193</name>
</gene>
<accession>A0A9P1N828</accession>
<dbReference type="AlphaFoldDB" id="A0A9P1N828"/>
<sequence>MKFLILAALCASVSAFAILDENISSLSGQALVDYVNSVQTMFKAVHSDEDTEQVMRSRVMNVKYAAEHSPEIRATEKNVEVLASIPSSFDSRTKWSECSSIKAVRDQATCGSCWAFGAAETISDRICIESSGKEQPTISADDILACCGSSCGNGCDGGYPIAAIRWYVKTGVVTGGGYEGSGCKPYPFAPCTKSPCTESKTPSCSLSCQSSYHTAYSKDKHFGSTAYAVSKSVSAIQTEIYNHGPVEAAFTVYEDFYKYSSGVYKHTSGKELGGHAIKIIGWGTESGSDYWLVANSWGTSWGEKGFFKILRGVNECGIEGAVVAGTAKV</sequence>
<dbReference type="PROSITE" id="PS00639">
    <property type="entry name" value="THIOL_PROTEASE_HIS"/>
    <property type="match status" value="1"/>
</dbReference>
<evidence type="ECO:0000256" key="6">
    <source>
        <dbReference type="ARBA" id="ARBA00023145"/>
    </source>
</evidence>
<dbReference type="PROSITE" id="PS00640">
    <property type="entry name" value="THIOL_PROTEASE_ASN"/>
    <property type="match status" value="1"/>
</dbReference>
<proteinExistence type="inferred from homology"/>
<organism evidence="10 11">
    <name type="scientific">Caenorhabditis angaria</name>
    <dbReference type="NCBI Taxonomy" id="860376"/>
    <lineage>
        <taxon>Eukaryota</taxon>
        <taxon>Metazoa</taxon>
        <taxon>Ecdysozoa</taxon>
        <taxon>Nematoda</taxon>
        <taxon>Chromadorea</taxon>
        <taxon>Rhabditida</taxon>
        <taxon>Rhabditina</taxon>
        <taxon>Rhabditomorpha</taxon>
        <taxon>Rhabditoidea</taxon>
        <taxon>Rhabditidae</taxon>
        <taxon>Peloderinae</taxon>
        <taxon>Caenorhabditis</taxon>
    </lineage>
</organism>
<protein>
    <recommendedName>
        <fullName evidence="9">Peptidase C1A papain C-terminal domain-containing protein</fullName>
    </recommendedName>
</protein>
<dbReference type="GO" id="GO:0006508">
    <property type="term" value="P:proteolysis"/>
    <property type="evidence" value="ECO:0007669"/>
    <property type="project" value="UniProtKB-KW"/>
</dbReference>
<dbReference type="InterPro" id="IPR013128">
    <property type="entry name" value="Peptidase_C1A"/>
</dbReference>
<reference evidence="10" key="1">
    <citation type="submission" date="2022-11" db="EMBL/GenBank/DDBJ databases">
        <authorList>
            <person name="Kikuchi T."/>
        </authorList>
    </citation>
    <scope>NUCLEOTIDE SEQUENCE</scope>
    <source>
        <strain evidence="10">PS1010</strain>
    </source>
</reference>
<evidence type="ECO:0000259" key="9">
    <source>
        <dbReference type="SMART" id="SM00645"/>
    </source>
</evidence>
<evidence type="ECO:0000256" key="2">
    <source>
        <dbReference type="ARBA" id="ARBA00022670"/>
    </source>
</evidence>
<dbReference type="Pfam" id="PF00112">
    <property type="entry name" value="Peptidase_C1"/>
    <property type="match status" value="1"/>
</dbReference>
<dbReference type="PROSITE" id="PS00139">
    <property type="entry name" value="THIOL_PROTEASE_CYS"/>
    <property type="match status" value="1"/>
</dbReference>
<evidence type="ECO:0000256" key="7">
    <source>
        <dbReference type="ARBA" id="ARBA00023157"/>
    </source>
</evidence>
<comment type="similarity">
    <text evidence="1">Belongs to the peptidase C1 family.</text>
</comment>
<dbReference type="PRINTS" id="PR00705">
    <property type="entry name" value="PAPAIN"/>
</dbReference>
<keyword evidence="3 8" id="KW-0732">Signal</keyword>
<evidence type="ECO:0000313" key="11">
    <source>
        <dbReference type="Proteomes" id="UP001152747"/>
    </source>
</evidence>
<dbReference type="CDD" id="cd02620">
    <property type="entry name" value="Peptidase_C1A_CathepsinB"/>
    <property type="match status" value="1"/>
</dbReference>